<dbReference type="Gene3D" id="3.40.50.1820">
    <property type="entry name" value="alpha/beta hydrolase"/>
    <property type="match status" value="1"/>
</dbReference>
<keyword evidence="3" id="KW-0378">Hydrolase</keyword>
<protein>
    <submittedName>
        <fullName evidence="3">Alpha/beta fold hydrolase</fullName>
    </submittedName>
</protein>
<evidence type="ECO:0000256" key="1">
    <source>
        <dbReference type="ARBA" id="ARBA00008645"/>
    </source>
</evidence>
<dbReference type="GO" id="GO:0016787">
    <property type="term" value="F:hydrolase activity"/>
    <property type="evidence" value="ECO:0007669"/>
    <property type="project" value="UniProtKB-KW"/>
</dbReference>
<name>A0A418Q9U0_9CORY</name>
<dbReference type="InterPro" id="IPR017208">
    <property type="entry name" value="UCP037442_abhydr"/>
</dbReference>
<evidence type="ECO:0000259" key="2">
    <source>
        <dbReference type="Pfam" id="PF12146"/>
    </source>
</evidence>
<accession>A0A418Q9U0</accession>
<comment type="similarity">
    <text evidence="1">Belongs to the AB hydrolase superfamily.</text>
</comment>
<reference evidence="3 4" key="1">
    <citation type="submission" date="2018-09" db="EMBL/GenBank/DDBJ databases">
        <title>Optimization and identification of Corynebacterium falsenii FN1-14 from fish paste.</title>
        <authorList>
            <person name="Daroonpunt R."/>
            <person name="Tanasupawat S."/>
        </authorList>
    </citation>
    <scope>NUCLEOTIDE SEQUENCE [LARGE SCALE GENOMIC DNA]</scope>
    <source>
        <strain evidence="3 4">FN1-14</strain>
    </source>
</reference>
<dbReference type="AlphaFoldDB" id="A0A418Q9U0"/>
<dbReference type="PANTHER" id="PTHR22946">
    <property type="entry name" value="DIENELACTONE HYDROLASE DOMAIN-CONTAINING PROTEIN-RELATED"/>
    <property type="match status" value="1"/>
</dbReference>
<gene>
    <name evidence="3" type="ORF">D3M95_02075</name>
</gene>
<dbReference type="RefSeq" id="WP_119664287.1">
    <property type="nucleotide sequence ID" value="NZ_QXJK01000002.1"/>
</dbReference>
<dbReference type="OrthoDB" id="63034at2"/>
<evidence type="ECO:0000313" key="3">
    <source>
        <dbReference type="EMBL" id="RIX36323.1"/>
    </source>
</evidence>
<dbReference type="Proteomes" id="UP000285278">
    <property type="component" value="Unassembled WGS sequence"/>
</dbReference>
<proteinExistence type="inferred from homology"/>
<sequence>MNAQPGAATTEAVTITAADGRELVGTLFLPASGEPTGTAAVLHPATGVNQHLYRKFADYLAGQGWPALTYDLRGSGLSVVASDKKDTTVRMSDWILKDVPAATAWLKERFPGRKHVGIGHSVGAHGMLATQAQEPVDAMVMIASHAGITATISMRTERAKIWAIFNIITPVTSKVLGYVPVEQLGVGKQIPVGVMTQWARWSRQPDYFFGDPEFDLATRYAAATGPVLSVVLTDDLWANRAAVDVLTDRMTSAKVEKLDIECGKVTPRGAVGHMGFYRSRNRELWPQVVGWVREKLH</sequence>
<keyword evidence="4" id="KW-1185">Reference proteome</keyword>
<organism evidence="3 4">
    <name type="scientific">Corynebacterium falsenii</name>
    <dbReference type="NCBI Taxonomy" id="108486"/>
    <lineage>
        <taxon>Bacteria</taxon>
        <taxon>Bacillati</taxon>
        <taxon>Actinomycetota</taxon>
        <taxon>Actinomycetes</taxon>
        <taxon>Mycobacteriales</taxon>
        <taxon>Corynebacteriaceae</taxon>
        <taxon>Corynebacterium</taxon>
    </lineage>
</organism>
<dbReference type="InterPro" id="IPR050261">
    <property type="entry name" value="FrsA_esterase"/>
</dbReference>
<dbReference type="InterPro" id="IPR029058">
    <property type="entry name" value="AB_hydrolase_fold"/>
</dbReference>
<dbReference type="PIRSF" id="PIRSF037442">
    <property type="entry name" value="UCP037442_abhydr"/>
    <property type="match status" value="1"/>
</dbReference>
<dbReference type="EMBL" id="QXJK01000002">
    <property type="protein sequence ID" value="RIX36323.1"/>
    <property type="molecule type" value="Genomic_DNA"/>
</dbReference>
<feature type="domain" description="Serine aminopeptidase S33" evidence="2">
    <location>
        <begin position="47"/>
        <end position="156"/>
    </location>
</feature>
<dbReference type="SUPFAM" id="SSF53474">
    <property type="entry name" value="alpha/beta-Hydrolases"/>
    <property type="match status" value="1"/>
</dbReference>
<dbReference type="Pfam" id="PF12146">
    <property type="entry name" value="Hydrolase_4"/>
    <property type="match status" value="1"/>
</dbReference>
<comment type="caution">
    <text evidence="3">The sequence shown here is derived from an EMBL/GenBank/DDBJ whole genome shotgun (WGS) entry which is preliminary data.</text>
</comment>
<evidence type="ECO:0000313" key="4">
    <source>
        <dbReference type="Proteomes" id="UP000285278"/>
    </source>
</evidence>
<dbReference type="InterPro" id="IPR022742">
    <property type="entry name" value="Hydrolase_4"/>
</dbReference>